<feature type="compositionally biased region" description="Polar residues" evidence="5">
    <location>
        <begin position="319"/>
        <end position="332"/>
    </location>
</feature>
<keyword evidence="3" id="KW-0862">Zinc</keyword>
<feature type="compositionally biased region" description="Low complexity" evidence="5">
    <location>
        <begin position="350"/>
        <end position="360"/>
    </location>
</feature>
<evidence type="ECO:0000259" key="6">
    <source>
        <dbReference type="PROSITE" id="PS50016"/>
    </source>
</evidence>
<dbReference type="GO" id="GO:0008270">
    <property type="term" value="F:zinc ion binding"/>
    <property type="evidence" value="ECO:0007669"/>
    <property type="project" value="UniProtKB-KW"/>
</dbReference>
<feature type="compositionally biased region" description="Polar residues" evidence="5">
    <location>
        <begin position="610"/>
        <end position="627"/>
    </location>
</feature>
<dbReference type="SMART" id="SM00249">
    <property type="entry name" value="PHD"/>
    <property type="match status" value="2"/>
</dbReference>
<feature type="compositionally biased region" description="Polar residues" evidence="5">
    <location>
        <begin position="432"/>
        <end position="471"/>
    </location>
</feature>
<evidence type="ECO:0000256" key="3">
    <source>
        <dbReference type="ARBA" id="ARBA00022833"/>
    </source>
</evidence>
<dbReference type="InterPro" id="IPR050701">
    <property type="entry name" value="Histone_Mod_Regulator"/>
</dbReference>
<dbReference type="GO" id="GO:0006357">
    <property type="term" value="P:regulation of transcription by RNA polymerase II"/>
    <property type="evidence" value="ECO:0007669"/>
    <property type="project" value="TreeGrafter"/>
</dbReference>
<evidence type="ECO:0000256" key="4">
    <source>
        <dbReference type="PROSITE-ProRule" id="PRU00146"/>
    </source>
</evidence>
<feature type="compositionally biased region" description="Polar residues" evidence="5">
    <location>
        <begin position="393"/>
        <end position="402"/>
    </location>
</feature>
<evidence type="ECO:0000313" key="7">
    <source>
        <dbReference type="EMBL" id="ORZ08676.1"/>
    </source>
</evidence>
<feature type="compositionally biased region" description="Low complexity" evidence="5">
    <location>
        <begin position="524"/>
        <end position="558"/>
    </location>
</feature>
<dbReference type="CDD" id="cd15571">
    <property type="entry name" value="ePHD"/>
    <property type="match status" value="1"/>
</dbReference>
<dbReference type="STRING" id="90262.A0A1X2I3M8"/>
<dbReference type="InterPro" id="IPR011011">
    <property type="entry name" value="Znf_FYVE_PHD"/>
</dbReference>
<dbReference type="EMBL" id="MCGE01000030">
    <property type="protein sequence ID" value="ORZ08676.1"/>
    <property type="molecule type" value="Genomic_DNA"/>
</dbReference>
<dbReference type="Proteomes" id="UP000193560">
    <property type="component" value="Unassembled WGS sequence"/>
</dbReference>
<dbReference type="SUPFAM" id="SSF57903">
    <property type="entry name" value="FYVE/PHD zinc finger"/>
    <property type="match status" value="1"/>
</dbReference>
<name>A0A1X2I3M8_9FUNG</name>
<dbReference type="PROSITE" id="PS01359">
    <property type="entry name" value="ZF_PHD_1"/>
    <property type="match status" value="1"/>
</dbReference>
<dbReference type="PANTHER" id="PTHR13793:SF164">
    <property type="entry name" value="ALHAMBRA, ISOFORM P"/>
    <property type="match status" value="1"/>
</dbReference>
<dbReference type="InterPro" id="IPR019787">
    <property type="entry name" value="Znf_PHD-finger"/>
</dbReference>
<feature type="compositionally biased region" description="Acidic residues" evidence="5">
    <location>
        <begin position="231"/>
        <end position="266"/>
    </location>
</feature>
<feature type="compositionally biased region" description="Low complexity" evidence="5">
    <location>
        <begin position="421"/>
        <end position="431"/>
    </location>
</feature>
<feature type="compositionally biased region" description="Low complexity" evidence="5">
    <location>
        <begin position="472"/>
        <end position="497"/>
    </location>
</feature>
<feature type="compositionally biased region" description="Basic and acidic residues" evidence="5">
    <location>
        <begin position="336"/>
        <end position="349"/>
    </location>
</feature>
<dbReference type="CDD" id="cd15492">
    <property type="entry name" value="PHD_BRPF_JADE_like"/>
    <property type="match status" value="1"/>
</dbReference>
<evidence type="ECO:0000256" key="1">
    <source>
        <dbReference type="ARBA" id="ARBA00022723"/>
    </source>
</evidence>
<evidence type="ECO:0000256" key="2">
    <source>
        <dbReference type="ARBA" id="ARBA00022771"/>
    </source>
</evidence>
<dbReference type="InterPro" id="IPR019786">
    <property type="entry name" value="Zinc_finger_PHD-type_CS"/>
</dbReference>
<evidence type="ECO:0000256" key="5">
    <source>
        <dbReference type="SAM" id="MobiDB-lite"/>
    </source>
</evidence>
<feature type="compositionally biased region" description="Polar residues" evidence="5">
    <location>
        <begin position="514"/>
        <end position="523"/>
    </location>
</feature>
<dbReference type="Pfam" id="PF13832">
    <property type="entry name" value="zf-HC5HC2H_2"/>
    <property type="match status" value="1"/>
</dbReference>
<dbReference type="GO" id="GO:0031491">
    <property type="term" value="F:nucleosome binding"/>
    <property type="evidence" value="ECO:0007669"/>
    <property type="project" value="TreeGrafter"/>
</dbReference>
<dbReference type="InterPro" id="IPR013083">
    <property type="entry name" value="Znf_RING/FYVE/PHD"/>
</dbReference>
<organism evidence="7 8">
    <name type="scientific">Absidia repens</name>
    <dbReference type="NCBI Taxonomy" id="90262"/>
    <lineage>
        <taxon>Eukaryota</taxon>
        <taxon>Fungi</taxon>
        <taxon>Fungi incertae sedis</taxon>
        <taxon>Mucoromycota</taxon>
        <taxon>Mucoromycotina</taxon>
        <taxon>Mucoromycetes</taxon>
        <taxon>Mucorales</taxon>
        <taxon>Cunninghamellaceae</taxon>
        <taxon>Absidia</taxon>
    </lineage>
</organism>
<protein>
    <recommendedName>
        <fullName evidence="6">PHD-type domain-containing protein</fullName>
    </recommendedName>
</protein>
<dbReference type="AlphaFoldDB" id="A0A1X2I3M8"/>
<dbReference type="InterPro" id="IPR001965">
    <property type="entry name" value="Znf_PHD"/>
</dbReference>
<feature type="region of interest" description="Disordered" evidence="5">
    <location>
        <begin position="169"/>
        <end position="629"/>
    </location>
</feature>
<reference evidence="7 8" key="1">
    <citation type="submission" date="2016-07" db="EMBL/GenBank/DDBJ databases">
        <title>Pervasive Adenine N6-methylation of Active Genes in Fungi.</title>
        <authorList>
            <consortium name="DOE Joint Genome Institute"/>
            <person name="Mondo S.J."/>
            <person name="Dannebaum R.O."/>
            <person name="Kuo R.C."/>
            <person name="Labutti K."/>
            <person name="Haridas S."/>
            <person name="Kuo A."/>
            <person name="Salamov A."/>
            <person name="Ahrendt S.R."/>
            <person name="Lipzen A."/>
            <person name="Sullivan W."/>
            <person name="Andreopoulos W.B."/>
            <person name="Clum A."/>
            <person name="Lindquist E."/>
            <person name="Daum C."/>
            <person name="Ramamoorthy G.K."/>
            <person name="Gryganskyi A."/>
            <person name="Culley D."/>
            <person name="Magnuson J.K."/>
            <person name="James T.Y."/>
            <person name="O'Malley M.A."/>
            <person name="Stajich J.E."/>
            <person name="Spatafora J.W."/>
            <person name="Visel A."/>
            <person name="Grigoriev I.V."/>
        </authorList>
    </citation>
    <scope>NUCLEOTIDE SEQUENCE [LARGE SCALE GENOMIC DNA]</scope>
    <source>
        <strain evidence="7 8">NRRL 1336</strain>
    </source>
</reference>
<sequence>MANDEDTCAVCHTDLPKPKNPIIFCDGTDCNIAVHKRCYGVGSVPKGDWFCQRCECKLKKKPTNVICCSVQTGAFKYTVVPGGFMHVVCAMWNKAIDHTSEIYAVDKQDLNVNECDICHETTGLCIKCQHHDCSSRYHVTCAIDSGHLTPASSVPDKFKFYCQSHQPVTSNRRTSTSKSASAKSSTMKKRRRGNQYITSDDDGDDDDVSEAGEDDEDDDDHNNMSGGDPSKDDDEEMGDDDDDDDDDDDADDGDEEHDDEDSDDDMGLTPRKRNKKKSATSSTLSNKRRATGASPTATQRKGPLKLFLDDQNSSDDDMGTTSNSTSIKSKGPTNRHHQDSLDMDVKKEPSPTTSSAANSAGGVLSLPERLKAKRNKMEISKPNPPSPMLKKSSVASSNNNPSLALDLNKPSGSSGSGNSGGTYATSNTSNTISSLASIPKPATSTTSKSGIPTFSSSGPTGSATLHTESAHSISSSTPLAPTSSPSLTPAISSSSTSQPSHMNGLAKQKLPNKTHLTTSSPKSNFNGINNGNNNPRSGNTASLSPSMSSNASLSSIQSNKAKPPGISNNNTSNSISSNSNSSNNINNKPSNTTKVKDLDEIQNDIRAQRRPNSNTSMDINNGNNGLHRNSIIMDRKNSQQQSGMDMMQLNMMKSTILEAVESAMAARSAAAPPPIPVPDLATIQQLQSKLQIADREIQRINAELRRASEFKKNVADVFEGLNIQLPGTSRPLPPGKMQTHVEEYINDIKNVLLRSGPVADKTRDRVANFVEETIKDDAF</sequence>
<keyword evidence="1" id="KW-0479">Metal-binding</keyword>
<dbReference type="OrthoDB" id="20839at2759"/>
<feature type="domain" description="PHD-type" evidence="6">
    <location>
        <begin position="5"/>
        <end position="57"/>
    </location>
</feature>
<dbReference type="PANTHER" id="PTHR13793">
    <property type="entry name" value="PHD FINGER PROTEINS"/>
    <property type="match status" value="1"/>
</dbReference>
<dbReference type="GO" id="GO:0005634">
    <property type="term" value="C:nucleus"/>
    <property type="evidence" value="ECO:0007669"/>
    <property type="project" value="TreeGrafter"/>
</dbReference>
<dbReference type="Gene3D" id="3.30.40.10">
    <property type="entry name" value="Zinc/RING finger domain, C3HC4 (zinc finger)"/>
    <property type="match status" value="2"/>
</dbReference>
<accession>A0A1X2I3M8</accession>
<feature type="compositionally biased region" description="Acidic residues" evidence="5">
    <location>
        <begin position="199"/>
        <end position="220"/>
    </location>
</feature>
<feature type="compositionally biased region" description="Low complexity" evidence="5">
    <location>
        <begin position="566"/>
        <end position="593"/>
    </location>
</feature>
<keyword evidence="8" id="KW-1185">Reference proteome</keyword>
<dbReference type="GO" id="GO:0042393">
    <property type="term" value="F:histone binding"/>
    <property type="evidence" value="ECO:0007669"/>
    <property type="project" value="TreeGrafter"/>
</dbReference>
<evidence type="ECO:0000313" key="8">
    <source>
        <dbReference type="Proteomes" id="UP000193560"/>
    </source>
</evidence>
<dbReference type="PROSITE" id="PS50016">
    <property type="entry name" value="ZF_PHD_2"/>
    <property type="match status" value="1"/>
</dbReference>
<dbReference type="Pfam" id="PF13831">
    <property type="entry name" value="PHD_2"/>
    <property type="match status" value="1"/>
</dbReference>
<comment type="caution">
    <text evidence="7">The sequence shown here is derived from an EMBL/GenBank/DDBJ whole genome shotgun (WGS) entry which is preliminary data.</text>
</comment>
<proteinExistence type="predicted"/>
<feature type="compositionally biased region" description="Low complexity" evidence="5">
    <location>
        <begin position="169"/>
        <end position="185"/>
    </location>
</feature>
<gene>
    <name evidence="7" type="ORF">BCR42DRAFT_141799</name>
</gene>
<keyword evidence="2 4" id="KW-0863">Zinc-finger</keyword>